<dbReference type="RefSeq" id="WP_190351993.1">
    <property type="nucleotide sequence ID" value="NZ_JACJPY010000058.1"/>
</dbReference>
<protein>
    <submittedName>
        <fullName evidence="1">DUF2605 domain-containing protein</fullName>
    </submittedName>
</protein>
<gene>
    <name evidence="1" type="ORF">H6F44_15810</name>
</gene>
<dbReference type="AlphaFoldDB" id="A0A926UUF6"/>
<sequence>MSNTASPDPEILRQILEPLLEDFAYWFDRSQKLLSDERLTFLTEAQQQQLLQRVQNAIKEVGVATSLFKITGHQVGVDMATMRPWHELLVECQAVGMRYYRNQAIS</sequence>
<proteinExistence type="predicted"/>
<organism evidence="1 2">
    <name type="scientific">Pseudanabaena cinerea FACHB-1277</name>
    <dbReference type="NCBI Taxonomy" id="2949581"/>
    <lineage>
        <taxon>Bacteria</taxon>
        <taxon>Bacillati</taxon>
        <taxon>Cyanobacteriota</taxon>
        <taxon>Cyanophyceae</taxon>
        <taxon>Pseudanabaenales</taxon>
        <taxon>Pseudanabaenaceae</taxon>
        <taxon>Pseudanabaena</taxon>
        <taxon>Pseudanabaena cinerea</taxon>
    </lineage>
</organism>
<evidence type="ECO:0000313" key="1">
    <source>
        <dbReference type="EMBL" id="MBD2151575.1"/>
    </source>
</evidence>
<dbReference type="Proteomes" id="UP000631421">
    <property type="component" value="Unassembled WGS sequence"/>
</dbReference>
<dbReference type="InterPro" id="IPR019728">
    <property type="entry name" value="DUF2605"/>
</dbReference>
<reference evidence="1 2" key="1">
    <citation type="journal article" date="2015" name="ISME J.">
        <title>Draft Genome Sequence of Streptomyces incarnatus NRRL8089, which Produces the Nucleoside Antibiotic Sinefungin.</title>
        <authorList>
            <person name="Oshima K."/>
            <person name="Hattori M."/>
            <person name="Shimizu H."/>
            <person name="Fukuda K."/>
            <person name="Nemoto M."/>
            <person name="Inagaki K."/>
            <person name="Tamura T."/>
        </authorList>
    </citation>
    <scope>NUCLEOTIDE SEQUENCE [LARGE SCALE GENOMIC DNA]</scope>
    <source>
        <strain evidence="1 2">FACHB-1277</strain>
    </source>
</reference>
<evidence type="ECO:0000313" key="2">
    <source>
        <dbReference type="Proteomes" id="UP000631421"/>
    </source>
</evidence>
<name>A0A926UUF6_9CYAN</name>
<accession>A0A926UUF6</accession>
<comment type="caution">
    <text evidence="1">The sequence shown here is derived from an EMBL/GenBank/DDBJ whole genome shotgun (WGS) entry which is preliminary data.</text>
</comment>
<dbReference type="Pfam" id="PF10792">
    <property type="entry name" value="DUF2605"/>
    <property type="match status" value="1"/>
</dbReference>
<keyword evidence="2" id="KW-1185">Reference proteome</keyword>
<dbReference type="EMBL" id="JACJPY010000058">
    <property type="protein sequence ID" value="MBD2151575.1"/>
    <property type="molecule type" value="Genomic_DNA"/>
</dbReference>